<feature type="repeat" description="ANK" evidence="3">
    <location>
        <begin position="421"/>
        <end position="453"/>
    </location>
</feature>
<feature type="compositionally biased region" description="Basic residues" evidence="4">
    <location>
        <begin position="1848"/>
        <end position="1864"/>
    </location>
</feature>
<dbReference type="PRINTS" id="PR01415">
    <property type="entry name" value="ANKYRIN"/>
</dbReference>
<proteinExistence type="predicted"/>
<dbReference type="SMART" id="SM00248">
    <property type="entry name" value="ANK"/>
    <property type="match status" value="22"/>
</dbReference>
<keyword evidence="6" id="KW-1185">Reference proteome</keyword>
<dbReference type="Gene3D" id="1.25.40.20">
    <property type="entry name" value="Ankyrin repeat-containing domain"/>
    <property type="match status" value="7"/>
</dbReference>
<sequence>MQLTYSKSQRLIAHILLLSISLQSCKNSPIPMPPPEQEAIESTSTSSKHSTSPQNQFTKKRENVAIISQSIPLTHLPKLSSNPTDALTHHISSDNGKKSLQADLLDELPMRSIELTPATLNSTHAGASTTTVSSRYSSRYSFTKQLQVDNTKKTSSLPLPFFQKTHAYRKQHTSPTNQLPQHLQHKQAEMLEEKFEKSHVDRSASSSDETDTEEQTSQSLIKAFIEKTSCYTVAEGYEVKFIRQGRDWSALVKDNCIPGFVRKMYLPVHQGPGIGPKDAAKYGTIWHQSHIHAYPPEKDKQGNGYVYLGGAGLKGGGETTLHQAIELGNIKEAMQIIMDASPNVTLEIVHAQDDAGNTPLHKAADKGYIKLVEKLVELGADIDLKDNYGNTALHQAAGKGCIKLVEKLVELGADIDLKDNYGNTALHQAAGKGYIKLVEKLVKLDADINVKNNNGRTPLHQAVSGKRIRTATQLIELGAQINLKDNRGSTSLMIAKKLGNNKIIKCLEEAQLRINQNLISAAKVGGHQEIITCINRGADINTTDKLGRTPLILAVIQRSEEIVHLLINKGADINKSDNEKGYNPLIWAALIDYIDITHILIEKGANLNIRDRDGNTALMIAEKLGNNKIIGCLKAAQRYINQHLISAAETGNYQEIITCINRGADVNTKDKARNTALIWAALKGYVHIGRILIKKGADINMINYFCKSALQIAINRYDIAFIRMLLMEEGLDLREEIGRSALLTATHEGYEDIVLMLIRNGVNIEARNGILDTPLMMALAKGHINIAQILIENGANVKVRNRFGRTPLMYASQWGHLDIAQILIEKGANINEQDNIGETALMNAAREGHKELVELLIDGGAAINAQDHLGQTALIYATIYGHVDIIDSLLKKKADFTQQDSRGNTALMYAVVCNQLKAVKVLVTKKKSLKLKNNAGYTALMLAAERGYTHIVKRLIKSGADINDCNKIGINSLLLAAEGGHLNTINFLIKNDAKLDGNIADPAFLRIVMDKGYTQIVKILSEAGIDVDATCSDKKPALVVAAEEGQEDIVDIFIEKRADLDKQDKDGQTALMLAIINGNVRIAEKLILAGASTTIKDYENNNAVLLVEERKYDDLLELINTPRPNYLINTIAYVPCNDRDLEGDSSGEEITDEFEEHMFEFDPEDAETLPFKIKSSGNQKTPQPIVGTVSTEDIKPRTVRKGREVKSSVIQPFLEKLSQGAFYKPNSPELQRVAVSFALNRPRSLSTRRNNCLSRELSAKVNSAIPHKKFATFWNYPWYDQEDNPIDYNTVRSFYKQLKRYDKEHGTNQAEFFREVNEDNVKHHVPYQSLRERLKIHRNTKTLARQYKKNNSIAPIYFSIIDSDVINFNGIYTSYDQIYLDSKLFSTTLPIVMTTGYEFPAKAEELPENFDSRIKKMVLPLKFASQLDRVTRIATASVIPLGVYYPEPNLCILLPKNKSTLPESFEGKDSKEKGKGNLESAILLRQVKNRSGINEDSFIFSDKPPLITTIPDRAARSNHGYGDYLSFSDSFQEGQYHRISINDIEKLIMISQSHTEMLSWAGNLYVNRVVSLNGMKYRTFRGKVGKFYASVHPLFSKDIRKMKREIKAILTQERVLQVKDNQGLLAEGDRVRVEDAIKETIIATSELLSKLKIINLFDNYNYETAITQDNTPSGPCSINITELISSTETQISSLRELVQDNHISLSPKKLKEFENLLQGLEDSIEEMKNPPLFSFPINPYDPYPNRQFAPQEEPDSKGVFKVPTPILGKRKRVTSKDDEDATKKETDVSQPMDVASVQNPISPYQENRNKQVRFTQPQRLNAEEGNNNSSSAFGKLHEQRASVNSVNNKKRPQPSHPSSRKKLRTTSERSEDYEEGETTHNKKSNSSLSNTQNSAVQPFNQPYLVHEEEDPLQEFYCSDLGILTRVDMGNNLPIAKEPLRIVEDGSDTYQINGKEFRRQNVSGEGMDCFFNAAGLEREEQIARLKKHKDNETVRAMIANEIISAAKSSHELPEEVKEVINYTLYESQIDQINRLKEDRNRQLAAQSVKSEEQDLDKLPSVLQNIDRKEEKVLAALRQRASTVEAYIAFINHHIGKLEMMVSLHDVKGDDPQNKDRNYTSIDAIAYINQLGIKIYQPENGELRLIHQFFPTNAAKIVYLYHSGIHFQALIPE</sequence>
<dbReference type="PROSITE" id="PS50088">
    <property type="entry name" value="ANK_REPEAT"/>
    <property type="match status" value="16"/>
</dbReference>
<name>B3ERD4_AMOA5</name>
<dbReference type="SUPFAM" id="SSF48403">
    <property type="entry name" value="Ankyrin repeat"/>
    <property type="match status" value="3"/>
</dbReference>
<feature type="compositionally biased region" description="Polar residues" evidence="4">
    <location>
        <begin position="1796"/>
        <end position="1810"/>
    </location>
</feature>
<dbReference type="KEGG" id="aas:Aasi_0363"/>
<feature type="region of interest" description="Disordered" evidence="4">
    <location>
        <begin position="1743"/>
        <end position="1810"/>
    </location>
</feature>
<protein>
    <submittedName>
        <fullName evidence="5">Uncharacterized protein</fullName>
    </submittedName>
</protein>
<feature type="repeat" description="ANK" evidence="3">
    <location>
        <begin position="388"/>
        <end position="420"/>
    </location>
</feature>
<feature type="compositionally biased region" description="Polar residues" evidence="4">
    <location>
        <begin position="1884"/>
        <end position="1895"/>
    </location>
</feature>
<dbReference type="OrthoDB" id="2575953at2"/>
<gene>
    <name evidence="5" type="ordered locus">Aasi_0363</name>
</gene>
<dbReference type="Proteomes" id="UP000001227">
    <property type="component" value="Chromosome"/>
</dbReference>
<accession>B3ERD4</accession>
<feature type="repeat" description="ANK" evidence="3">
    <location>
        <begin position="737"/>
        <end position="769"/>
    </location>
</feature>
<evidence type="ECO:0000313" key="5">
    <source>
        <dbReference type="EMBL" id="ACE05786.1"/>
    </source>
</evidence>
<organism evidence="5 6">
    <name type="scientific">Amoebophilus asiaticus (strain 5a2)</name>
    <dbReference type="NCBI Taxonomy" id="452471"/>
    <lineage>
        <taxon>Bacteria</taxon>
        <taxon>Pseudomonadati</taxon>
        <taxon>Bacteroidota</taxon>
        <taxon>Cytophagia</taxon>
        <taxon>Cytophagales</taxon>
        <taxon>Amoebophilaceae</taxon>
        <taxon>Candidatus Amoebophilus</taxon>
    </lineage>
</organism>
<dbReference type="InterPro" id="IPR036770">
    <property type="entry name" value="Ankyrin_rpt-contain_sf"/>
</dbReference>
<keyword evidence="2 3" id="KW-0040">ANK repeat</keyword>
<feature type="repeat" description="ANK" evidence="3">
    <location>
        <begin position="902"/>
        <end position="934"/>
    </location>
</feature>
<feature type="compositionally biased region" description="Basic and acidic residues" evidence="4">
    <location>
        <begin position="193"/>
        <end position="202"/>
    </location>
</feature>
<dbReference type="PROSITE" id="PS51257">
    <property type="entry name" value="PROKAR_LIPOPROTEIN"/>
    <property type="match status" value="1"/>
</dbReference>
<dbReference type="eggNOG" id="COG4908">
    <property type="taxonomic scope" value="Bacteria"/>
</dbReference>
<reference evidence="5 6" key="1">
    <citation type="journal article" date="2010" name="J. Bacteriol.">
        <title>The genome of the amoeba symbiont 'Candidatus Amoebophilus asiaticus' reveals common mechanisms for host cell interaction among amoeba-associated bacteria.</title>
        <authorList>
            <person name="Schmitz-Esser S."/>
            <person name="Tischler P."/>
            <person name="Arnold R."/>
            <person name="Montanaro J."/>
            <person name="Wagner M."/>
            <person name="Rattei T."/>
            <person name="Horn M."/>
        </authorList>
    </citation>
    <scope>NUCLEOTIDE SEQUENCE [LARGE SCALE GENOMIC DNA]</scope>
    <source>
        <strain evidence="5 6">5a2</strain>
    </source>
</reference>
<feature type="repeat" description="ANK" evidence="3">
    <location>
        <begin position="355"/>
        <end position="387"/>
    </location>
</feature>
<feature type="repeat" description="ANK" evidence="3">
    <location>
        <begin position="1066"/>
        <end position="1098"/>
    </location>
</feature>
<feature type="repeat" description="ANK" evidence="3">
    <location>
        <begin position="1033"/>
        <end position="1065"/>
    </location>
</feature>
<feature type="region of interest" description="Disordered" evidence="4">
    <location>
        <begin position="193"/>
        <end position="217"/>
    </location>
</feature>
<dbReference type="RefSeq" id="WP_012472548.1">
    <property type="nucleotide sequence ID" value="NC_010830.1"/>
</dbReference>
<dbReference type="InterPro" id="IPR002110">
    <property type="entry name" value="Ankyrin_rpt"/>
</dbReference>
<feature type="repeat" description="ANK" evidence="3">
    <location>
        <begin position="546"/>
        <end position="578"/>
    </location>
</feature>
<evidence type="ECO:0000256" key="2">
    <source>
        <dbReference type="ARBA" id="ARBA00023043"/>
    </source>
</evidence>
<dbReference type="eggNOG" id="COG0666">
    <property type="taxonomic scope" value="Bacteria"/>
</dbReference>
<evidence type="ECO:0000256" key="1">
    <source>
        <dbReference type="ARBA" id="ARBA00022737"/>
    </source>
</evidence>
<evidence type="ECO:0000256" key="4">
    <source>
        <dbReference type="SAM" id="MobiDB-lite"/>
    </source>
</evidence>
<dbReference type="Pfam" id="PF12796">
    <property type="entry name" value="Ank_2"/>
    <property type="match status" value="6"/>
</dbReference>
<dbReference type="PANTHER" id="PTHR24198">
    <property type="entry name" value="ANKYRIN REPEAT AND PROTEIN KINASE DOMAIN-CONTAINING PROTEIN"/>
    <property type="match status" value="1"/>
</dbReference>
<feature type="repeat" description="ANK" evidence="3">
    <location>
        <begin position="869"/>
        <end position="901"/>
    </location>
</feature>
<feature type="repeat" description="ANK" evidence="3">
    <location>
        <begin position="580"/>
        <end position="612"/>
    </location>
</feature>
<dbReference type="Pfam" id="PF00023">
    <property type="entry name" value="Ank"/>
    <property type="match status" value="2"/>
</dbReference>
<feature type="repeat" description="ANK" evidence="3">
    <location>
        <begin position="773"/>
        <end position="802"/>
    </location>
</feature>
<feature type="region of interest" description="Disordered" evidence="4">
    <location>
        <begin position="1838"/>
        <end position="1895"/>
    </location>
</feature>
<evidence type="ECO:0000313" key="6">
    <source>
        <dbReference type="Proteomes" id="UP000001227"/>
    </source>
</evidence>
<feature type="repeat" description="ANK" evidence="3">
    <location>
        <begin position="672"/>
        <end position="704"/>
    </location>
</feature>
<feature type="compositionally biased region" description="Low complexity" evidence="4">
    <location>
        <begin position="42"/>
        <end position="52"/>
    </location>
</feature>
<feature type="repeat" description="ANK" evidence="3">
    <location>
        <begin position="935"/>
        <end position="967"/>
    </location>
</feature>
<dbReference type="PROSITE" id="PS50297">
    <property type="entry name" value="ANK_REP_REGION"/>
    <property type="match status" value="14"/>
</dbReference>
<evidence type="ECO:0000256" key="3">
    <source>
        <dbReference type="PROSITE-ProRule" id="PRU00023"/>
    </source>
</evidence>
<dbReference type="EMBL" id="CP001102">
    <property type="protein sequence ID" value="ACE05786.1"/>
    <property type="molecule type" value="Genomic_DNA"/>
</dbReference>
<dbReference type="HOGENOM" id="CLU_231538_0_0_10"/>
<dbReference type="STRING" id="452471.Aasi_0363"/>
<dbReference type="PANTHER" id="PTHR24198:SF165">
    <property type="entry name" value="ANKYRIN REPEAT-CONTAINING PROTEIN-RELATED"/>
    <property type="match status" value="1"/>
</dbReference>
<feature type="repeat" description="ANK" evidence="3">
    <location>
        <begin position="454"/>
        <end position="486"/>
    </location>
</feature>
<feature type="region of interest" description="Disordered" evidence="4">
    <location>
        <begin position="28"/>
        <end position="62"/>
    </location>
</feature>
<keyword evidence="1" id="KW-0677">Repeat</keyword>
<feature type="repeat" description="ANK" evidence="3">
    <location>
        <begin position="836"/>
        <end position="868"/>
    </location>
</feature>
<feature type="repeat" description="ANK" evidence="3">
    <location>
        <begin position="803"/>
        <end position="835"/>
    </location>
</feature>